<comment type="caution">
    <text evidence="1">The sequence shown here is derived from an EMBL/GenBank/DDBJ whole genome shotgun (WGS) entry which is preliminary data.</text>
</comment>
<organism evidence="1 2">
    <name type="scientific">Streptomyces coeruleofuscus</name>
    <dbReference type="NCBI Taxonomy" id="66879"/>
    <lineage>
        <taxon>Bacteria</taxon>
        <taxon>Bacillati</taxon>
        <taxon>Actinomycetota</taxon>
        <taxon>Actinomycetes</taxon>
        <taxon>Kitasatosporales</taxon>
        <taxon>Streptomycetaceae</taxon>
        <taxon>Streptomyces</taxon>
    </lineage>
</organism>
<reference evidence="2" key="1">
    <citation type="journal article" date="2019" name="Int. J. Syst. Evol. Microbiol.">
        <title>The Global Catalogue of Microorganisms (GCM) 10K type strain sequencing project: providing services to taxonomists for standard genome sequencing and annotation.</title>
        <authorList>
            <consortium name="The Broad Institute Genomics Platform"/>
            <consortium name="The Broad Institute Genome Sequencing Center for Infectious Disease"/>
            <person name="Wu L."/>
            <person name="Ma J."/>
        </authorList>
    </citation>
    <scope>NUCLEOTIDE SEQUENCE [LARGE SCALE GENOMIC DNA]</scope>
    <source>
        <strain evidence="2">JCM 4358</strain>
    </source>
</reference>
<name>A0ABP5VK61_9ACTN</name>
<protein>
    <submittedName>
        <fullName evidence="1">Uncharacterized protein</fullName>
    </submittedName>
</protein>
<dbReference type="Proteomes" id="UP001499986">
    <property type="component" value="Unassembled WGS sequence"/>
</dbReference>
<evidence type="ECO:0000313" key="2">
    <source>
        <dbReference type="Proteomes" id="UP001499986"/>
    </source>
</evidence>
<proteinExistence type="predicted"/>
<dbReference type="EMBL" id="BAAASE010000005">
    <property type="protein sequence ID" value="GAA2405355.1"/>
    <property type="molecule type" value="Genomic_DNA"/>
</dbReference>
<sequence>MVVFSRSRAGCVIASSVVGVSERAWHGTPGTEQSGARSAPLHRALGDAELLTPGTDVTDHR</sequence>
<accession>A0ABP5VK61</accession>
<gene>
    <name evidence="1" type="ORF">GCM10010255_44980</name>
</gene>
<evidence type="ECO:0000313" key="1">
    <source>
        <dbReference type="EMBL" id="GAA2405355.1"/>
    </source>
</evidence>
<keyword evidence="2" id="KW-1185">Reference proteome</keyword>